<dbReference type="Gene3D" id="2.40.30.60">
    <property type="entry name" value="RimM"/>
    <property type="match status" value="1"/>
</dbReference>
<keyword evidence="4 5" id="KW-0143">Chaperone</keyword>
<comment type="subunit">
    <text evidence="5">Binds ribosomal protein uS19.</text>
</comment>
<name>A0ABU9HF51_9GAMM</name>
<evidence type="ECO:0000256" key="5">
    <source>
        <dbReference type="HAMAP-Rule" id="MF_00014"/>
    </source>
</evidence>
<dbReference type="SUPFAM" id="SSF50346">
    <property type="entry name" value="PRC-barrel domain"/>
    <property type="match status" value="1"/>
</dbReference>
<dbReference type="InterPro" id="IPR002676">
    <property type="entry name" value="RimM_N"/>
</dbReference>
<dbReference type="RefSeq" id="WP_160063717.1">
    <property type="nucleotide sequence ID" value="NZ_JBAKBA010000045.1"/>
</dbReference>
<keyword evidence="2 5" id="KW-0690">Ribosome biogenesis</keyword>
<accession>A0ABU9HF51</accession>
<evidence type="ECO:0000313" key="8">
    <source>
        <dbReference type="EMBL" id="MEL0660525.1"/>
    </source>
</evidence>
<organism evidence="8 9">
    <name type="scientific">Psychromonas arctica</name>
    <dbReference type="NCBI Taxonomy" id="168275"/>
    <lineage>
        <taxon>Bacteria</taxon>
        <taxon>Pseudomonadati</taxon>
        <taxon>Pseudomonadota</taxon>
        <taxon>Gammaproteobacteria</taxon>
        <taxon>Alteromonadales</taxon>
        <taxon>Psychromonadaceae</taxon>
        <taxon>Psychromonas</taxon>
    </lineage>
</organism>
<sequence length="175" mass="19683">MSDKAQPIEIGKFGAVYGIKGWLKVHSYTDDPESIFQYKPLLMKSNGAFQEVTITEWKRHNKGFVAKVAGYDVREEVQALVGLDLLVDPSGLPELETDYYWRDLVGCQVNTDKGYHLGVVTDLMETGSKDVLVVKANSNDAFGQKERLIPFIEEQVVLNVDITGQLITVNWEPDF</sequence>
<dbReference type="Gene3D" id="2.30.30.240">
    <property type="entry name" value="PRC-barrel domain"/>
    <property type="match status" value="1"/>
</dbReference>
<dbReference type="PANTHER" id="PTHR33692:SF1">
    <property type="entry name" value="RIBOSOME MATURATION FACTOR RIMM"/>
    <property type="match status" value="1"/>
</dbReference>
<dbReference type="Proteomes" id="UP001366060">
    <property type="component" value="Unassembled WGS sequence"/>
</dbReference>
<evidence type="ECO:0000313" key="9">
    <source>
        <dbReference type="Proteomes" id="UP001366060"/>
    </source>
</evidence>
<dbReference type="InterPro" id="IPR056792">
    <property type="entry name" value="PRC_RimM"/>
</dbReference>
<dbReference type="Pfam" id="PF24986">
    <property type="entry name" value="PRC_RimM"/>
    <property type="match status" value="1"/>
</dbReference>
<keyword evidence="1 5" id="KW-0963">Cytoplasm</keyword>
<evidence type="ECO:0000256" key="3">
    <source>
        <dbReference type="ARBA" id="ARBA00022552"/>
    </source>
</evidence>
<evidence type="ECO:0000259" key="6">
    <source>
        <dbReference type="Pfam" id="PF01782"/>
    </source>
</evidence>
<comment type="caution">
    <text evidence="8">The sequence shown here is derived from an EMBL/GenBank/DDBJ whole genome shotgun (WGS) entry which is preliminary data.</text>
</comment>
<dbReference type="EMBL" id="JBAKBA010000045">
    <property type="protein sequence ID" value="MEL0660525.1"/>
    <property type="molecule type" value="Genomic_DNA"/>
</dbReference>
<keyword evidence="3 5" id="KW-0698">rRNA processing</keyword>
<comment type="domain">
    <text evidence="5">The PRC barrel domain binds ribosomal protein uS19.</text>
</comment>
<reference evidence="8 9" key="1">
    <citation type="submission" date="2024-02" db="EMBL/GenBank/DDBJ databases">
        <title>Bacteria isolated from the canopy kelp, Nereocystis luetkeana.</title>
        <authorList>
            <person name="Pfister C.A."/>
            <person name="Younker I.T."/>
            <person name="Light S.H."/>
        </authorList>
    </citation>
    <scope>NUCLEOTIDE SEQUENCE [LARGE SCALE GENOMIC DNA]</scope>
    <source>
        <strain evidence="8 9">TI.2.07</strain>
    </source>
</reference>
<dbReference type="InterPro" id="IPR036976">
    <property type="entry name" value="RimM_N_sf"/>
</dbReference>
<dbReference type="NCBIfam" id="TIGR02273">
    <property type="entry name" value="16S_RimM"/>
    <property type="match status" value="1"/>
</dbReference>
<keyword evidence="9" id="KW-1185">Reference proteome</keyword>
<evidence type="ECO:0000256" key="4">
    <source>
        <dbReference type="ARBA" id="ARBA00023186"/>
    </source>
</evidence>
<protein>
    <recommendedName>
        <fullName evidence="5">Ribosome maturation factor RimM</fullName>
    </recommendedName>
</protein>
<dbReference type="PANTHER" id="PTHR33692">
    <property type="entry name" value="RIBOSOME MATURATION FACTOR RIMM"/>
    <property type="match status" value="1"/>
</dbReference>
<evidence type="ECO:0000256" key="1">
    <source>
        <dbReference type="ARBA" id="ARBA00022490"/>
    </source>
</evidence>
<comment type="similarity">
    <text evidence="5">Belongs to the RimM family.</text>
</comment>
<evidence type="ECO:0000259" key="7">
    <source>
        <dbReference type="Pfam" id="PF24986"/>
    </source>
</evidence>
<evidence type="ECO:0000256" key="2">
    <source>
        <dbReference type="ARBA" id="ARBA00022517"/>
    </source>
</evidence>
<comment type="subcellular location">
    <subcellularLocation>
        <location evidence="5">Cytoplasm</location>
    </subcellularLocation>
</comment>
<dbReference type="Pfam" id="PF01782">
    <property type="entry name" value="RimM"/>
    <property type="match status" value="1"/>
</dbReference>
<dbReference type="SUPFAM" id="SSF50447">
    <property type="entry name" value="Translation proteins"/>
    <property type="match status" value="1"/>
</dbReference>
<feature type="domain" description="Ribosome maturation factor RimM PRC barrel" evidence="7">
    <location>
        <begin position="101"/>
        <end position="173"/>
    </location>
</feature>
<dbReference type="InterPro" id="IPR011961">
    <property type="entry name" value="RimM"/>
</dbReference>
<dbReference type="InterPro" id="IPR011033">
    <property type="entry name" value="PRC_barrel-like_sf"/>
</dbReference>
<dbReference type="InterPro" id="IPR009000">
    <property type="entry name" value="Transl_B-barrel_sf"/>
</dbReference>
<feature type="domain" description="RimM N-terminal" evidence="6">
    <location>
        <begin position="10"/>
        <end position="88"/>
    </location>
</feature>
<dbReference type="HAMAP" id="MF_00014">
    <property type="entry name" value="Ribosome_mat_RimM"/>
    <property type="match status" value="1"/>
</dbReference>
<proteinExistence type="inferred from homology"/>
<gene>
    <name evidence="5 8" type="primary">rimM</name>
    <name evidence="8" type="ORF">V6255_15400</name>
</gene>
<comment type="function">
    <text evidence="5">An accessory protein needed during the final step in the assembly of 30S ribosomal subunit, possibly for assembly of the head region. Essential for efficient processing of 16S rRNA. May be needed both before and after RbfA during the maturation of 16S rRNA. It has affinity for free ribosomal 30S subunits but not for 70S ribosomes.</text>
</comment>